<dbReference type="Proteomes" id="UP000030428">
    <property type="component" value="Unassembled WGS sequence"/>
</dbReference>
<evidence type="ECO:0000256" key="1">
    <source>
        <dbReference type="SAM" id="SignalP"/>
    </source>
</evidence>
<gene>
    <name evidence="2" type="ORF">PN36_17230</name>
</gene>
<accession>A0A4E0QQ93</accession>
<protein>
    <recommendedName>
        <fullName evidence="4">Secreted protein</fullName>
    </recommendedName>
</protein>
<feature type="chain" id="PRO_5020028639" description="Secreted protein" evidence="1">
    <location>
        <begin position="23"/>
        <end position="66"/>
    </location>
</feature>
<evidence type="ECO:0000313" key="3">
    <source>
        <dbReference type="Proteomes" id="UP000030428"/>
    </source>
</evidence>
<keyword evidence="1" id="KW-0732">Signal</keyword>
<name>A0A4E0QQ93_9GAMM</name>
<dbReference type="EMBL" id="JSZA02000066">
    <property type="protein sequence ID" value="TGO02878.1"/>
    <property type="molecule type" value="Genomic_DNA"/>
</dbReference>
<proteinExistence type="predicted"/>
<reference evidence="2 3" key="1">
    <citation type="journal article" date="2016" name="Front. Microbiol.">
        <title>Single-Cell (Meta-)Genomics of a Dimorphic Candidatus Thiomargarita nelsonii Reveals Genomic Plasticity.</title>
        <authorList>
            <person name="Flood B.E."/>
            <person name="Fliss P."/>
            <person name="Jones D.S."/>
            <person name="Dick G.J."/>
            <person name="Jain S."/>
            <person name="Kaster A.K."/>
            <person name="Winkel M."/>
            <person name="Mussmann M."/>
            <person name="Bailey J."/>
        </authorList>
    </citation>
    <scope>NUCLEOTIDE SEQUENCE [LARGE SCALE GENOMIC DNA]</scope>
    <source>
        <strain evidence="2">Hydrate Ridge</strain>
    </source>
</reference>
<dbReference type="AlphaFoldDB" id="A0A4E0QQ93"/>
<comment type="caution">
    <text evidence="2">The sequence shown here is derived from an EMBL/GenBank/DDBJ whole genome shotgun (WGS) entry which is preliminary data.</text>
</comment>
<evidence type="ECO:0000313" key="2">
    <source>
        <dbReference type="EMBL" id="TGO02878.1"/>
    </source>
</evidence>
<organism evidence="2 3">
    <name type="scientific">Candidatus Thiomargarita nelsonii</name>
    <dbReference type="NCBI Taxonomy" id="1003181"/>
    <lineage>
        <taxon>Bacteria</taxon>
        <taxon>Pseudomonadati</taxon>
        <taxon>Pseudomonadota</taxon>
        <taxon>Gammaproteobacteria</taxon>
        <taxon>Thiotrichales</taxon>
        <taxon>Thiotrichaceae</taxon>
        <taxon>Thiomargarita</taxon>
    </lineage>
</organism>
<feature type="signal peptide" evidence="1">
    <location>
        <begin position="1"/>
        <end position="22"/>
    </location>
</feature>
<evidence type="ECO:0008006" key="4">
    <source>
        <dbReference type="Google" id="ProtNLM"/>
    </source>
</evidence>
<sequence>MKKLTPAALALYLIYHSAPIFSSPCLEKIPPLPFTGISVFADCDNDQILYFVPEDLNLKAGLFYGK</sequence>
<keyword evidence="3" id="KW-1185">Reference proteome</keyword>